<dbReference type="PANTHER" id="PTHR43214:SF42">
    <property type="entry name" value="TRANSCRIPTIONAL REGULATORY PROTEIN DESR"/>
    <property type="match status" value="1"/>
</dbReference>
<feature type="region of interest" description="Disordered" evidence="2">
    <location>
        <begin position="1"/>
        <end position="67"/>
    </location>
</feature>
<accession>A0A1I1G087</accession>
<dbReference type="Gene3D" id="1.10.10.10">
    <property type="entry name" value="Winged helix-like DNA-binding domain superfamily/Winged helix DNA-binding domain"/>
    <property type="match status" value="1"/>
</dbReference>
<evidence type="ECO:0000256" key="2">
    <source>
        <dbReference type="SAM" id="MobiDB-lite"/>
    </source>
</evidence>
<gene>
    <name evidence="4" type="ORF">SAMN05421773_101863</name>
</gene>
<dbReference type="InterPro" id="IPR000792">
    <property type="entry name" value="Tscrpt_reg_LuxR_C"/>
</dbReference>
<dbReference type="EMBL" id="FOLM01000001">
    <property type="protein sequence ID" value="SFC02600.1"/>
    <property type="molecule type" value="Genomic_DNA"/>
</dbReference>
<dbReference type="STRING" id="910347.SAMN05421773_101863"/>
<dbReference type="InterPro" id="IPR016032">
    <property type="entry name" value="Sig_transdc_resp-reg_C-effctor"/>
</dbReference>
<dbReference type="OrthoDB" id="483at2"/>
<dbReference type="SMART" id="SM00421">
    <property type="entry name" value="HTH_LUXR"/>
    <property type="match status" value="1"/>
</dbReference>
<keyword evidence="1" id="KW-0238">DNA-binding</keyword>
<dbReference type="GO" id="GO:0003677">
    <property type="term" value="F:DNA binding"/>
    <property type="evidence" value="ECO:0007669"/>
    <property type="project" value="UniProtKB-KW"/>
</dbReference>
<dbReference type="SUPFAM" id="SSF48452">
    <property type="entry name" value="TPR-like"/>
    <property type="match status" value="1"/>
</dbReference>
<proteinExistence type="predicted"/>
<dbReference type="AlphaFoldDB" id="A0A1I1G087"/>
<evidence type="ECO:0000256" key="1">
    <source>
        <dbReference type="ARBA" id="ARBA00023125"/>
    </source>
</evidence>
<evidence type="ECO:0000313" key="4">
    <source>
        <dbReference type="EMBL" id="SFC02600.1"/>
    </source>
</evidence>
<dbReference type="Proteomes" id="UP000199207">
    <property type="component" value="Unassembled WGS sequence"/>
</dbReference>
<feature type="compositionally biased region" description="Pro residues" evidence="2">
    <location>
        <begin position="55"/>
        <end position="65"/>
    </location>
</feature>
<feature type="domain" description="HTH luxR-type" evidence="3">
    <location>
        <begin position="524"/>
        <end position="589"/>
    </location>
</feature>
<organism evidence="4 5">
    <name type="scientific">Streptomyces aidingensis</name>
    <dbReference type="NCBI Taxonomy" id="910347"/>
    <lineage>
        <taxon>Bacteria</taxon>
        <taxon>Bacillati</taxon>
        <taxon>Actinomycetota</taxon>
        <taxon>Actinomycetes</taxon>
        <taxon>Kitasatosporales</taxon>
        <taxon>Streptomycetaceae</taxon>
        <taxon>Streptomyces</taxon>
    </lineage>
</organism>
<dbReference type="InterPro" id="IPR036388">
    <property type="entry name" value="WH-like_DNA-bd_sf"/>
</dbReference>
<sequence length="592" mass="62237">MPLPLAPENGPHRVPSAAADRPRDDRARDPHPPAQPGTRPAAQPGTGPAARRPGSPAPRPAPPLSPAVLGSALRRAAAGAHAQALRARLLTEAAGRSWAAGRPDRARAMLERALRLRAGDAARGRAMLLLGSLQAQTGVVTDAAESLAHAARLLHRCEPVTAREAACRATEAAWASGTVPPPTPASPGTGGADDYVLGVALAAEGRLEAALEPLRREVARGRAGRDPAGLMRAAVAAVILGEVAESRVLAAHALATARLLGMRLLEANGLELLAYAELRSGRHGAARTHAVEGLRAARRTGQRNMAAHLHAILAMAAAMDGDPETTARHAAATAGYAGPHGLRAADTLAAWALARCDLARGRWDEAAARLEPLIRPGPGQGHPALRMLATPCLIEAVVLSGRPRRTAQSALAVYSRWADVTADPQAPAQLARCRALLAGPEDSTRLFDRALAAHRRADSDFERSRTQLLHGMLLRRHRRPGAARAALRDALVGFERCGAQAWAERVRAELRVGGEAPGEGSPPGLSRLAGLTPQQLRIARHVAEGATNREVAARLAVSPRTVDHHLRNVFSTLGIRSRVELTRLLTTADAPH</sequence>
<dbReference type="CDD" id="cd06170">
    <property type="entry name" value="LuxR_C_like"/>
    <property type="match status" value="1"/>
</dbReference>
<dbReference type="RefSeq" id="WP_093837198.1">
    <property type="nucleotide sequence ID" value="NZ_FOLM01000001.1"/>
</dbReference>
<dbReference type="GO" id="GO:0006355">
    <property type="term" value="P:regulation of DNA-templated transcription"/>
    <property type="evidence" value="ECO:0007669"/>
    <property type="project" value="InterPro"/>
</dbReference>
<feature type="compositionally biased region" description="Low complexity" evidence="2">
    <location>
        <begin position="36"/>
        <end position="54"/>
    </location>
</feature>
<dbReference type="PANTHER" id="PTHR43214">
    <property type="entry name" value="TWO-COMPONENT RESPONSE REGULATOR"/>
    <property type="match status" value="1"/>
</dbReference>
<dbReference type="InterPro" id="IPR039420">
    <property type="entry name" value="WalR-like"/>
</dbReference>
<evidence type="ECO:0000259" key="3">
    <source>
        <dbReference type="PROSITE" id="PS50043"/>
    </source>
</evidence>
<dbReference type="Pfam" id="PF00196">
    <property type="entry name" value="GerE"/>
    <property type="match status" value="1"/>
</dbReference>
<dbReference type="PROSITE" id="PS50043">
    <property type="entry name" value="HTH_LUXR_2"/>
    <property type="match status" value="1"/>
</dbReference>
<feature type="compositionally biased region" description="Basic and acidic residues" evidence="2">
    <location>
        <begin position="20"/>
        <end position="31"/>
    </location>
</feature>
<keyword evidence="5" id="KW-1185">Reference proteome</keyword>
<dbReference type="PRINTS" id="PR00038">
    <property type="entry name" value="HTHLUXR"/>
</dbReference>
<reference evidence="4 5" key="1">
    <citation type="submission" date="2016-10" db="EMBL/GenBank/DDBJ databases">
        <authorList>
            <person name="de Groot N.N."/>
        </authorList>
    </citation>
    <scope>NUCLEOTIDE SEQUENCE [LARGE SCALE GENOMIC DNA]</scope>
    <source>
        <strain evidence="4 5">CGMCC 4.5739</strain>
    </source>
</reference>
<dbReference type="InterPro" id="IPR011990">
    <property type="entry name" value="TPR-like_helical_dom_sf"/>
</dbReference>
<evidence type="ECO:0000313" key="5">
    <source>
        <dbReference type="Proteomes" id="UP000199207"/>
    </source>
</evidence>
<protein>
    <submittedName>
        <fullName evidence="4">Regulatory protein, luxR family</fullName>
    </submittedName>
</protein>
<name>A0A1I1G087_9ACTN</name>
<dbReference type="SUPFAM" id="SSF46894">
    <property type="entry name" value="C-terminal effector domain of the bipartite response regulators"/>
    <property type="match status" value="1"/>
</dbReference>